<keyword evidence="9" id="KW-0902">Two-component regulatory system</keyword>
<dbReference type="PANTHER" id="PTHR43547:SF2">
    <property type="entry name" value="HYBRID SIGNAL TRANSDUCTION HISTIDINE KINASE C"/>
    <property type="match status" value="1"/>
</dbReference>
<dbReference type="SMART" id="SM00091">
    <property type="entry name" value="PAS"/>
    <property type="match status" value="2"/>
</dbReference>
<dbReference type="SMART" id="SM00448">
    <property type="entry name" value="REC"/>
    <property type="match status" value="1"/>
</dbReference>
<evidence type="ECO:0000256" key="3">
    <source>
        <dbReference type="ARBA" id="ARBA00012438"/>
    </source>
</evidence>
<feature type="domain" description="CHASE" evidence="16">
    <location>
        <begin position="79"/>
        <end position="303"/>
    </location>
</feature>
<dbReference type="InterPro" id="IPR003661">
    <property type="entry name" value="HisK_dim/P_dom"/>
</dbReference>
<dbReference type="SUPFAM" id="SSF47384">
    <property type="entry name" value="Homodimeric domain of signal transducing histidine kinase"/>
    <property type="match status" value="1"/>
</dbReference>
<sequence length="1189" mass="131406">MKLRLPWPPVRPRRTWTPYLVLGGALLLTTVATAYVAAVARAKDQIRFENAVQRTEDAIQNRLETYIALLRSSSGLFAVNQGLTSAQFRTYVKQVELGRRYPGTQGIGFSVRLTTDDKDAFIGEMRQQGFTNFAIQPDFPRAEYHAIIYLEPFDQRNRAALGFDMFTEPVRRAAMEQARDSGAAAASGRVTLLQEIEQNKQAGFLIYVPLYRTGDTPGTVAGRRSALQGFVYSPFRADDLMAGIFGNEQYPAVEFQIYDGSDRNPQSLLHRSDRLRIHQRLPYRPRFTTSRAIAIAGRAWHITFTSSPEFELASSKSFVPYIALSGIGLSLALFWVTRSQVQARSVAERSLAELYQSEQALRQSEERFRTLIEQSPWSTQIFAPDGRTIQVNQAWEELWGITLEQLGDYNVLADQQLVEKGLMPYLQRGFAGVATAIPAVLYDLEATLPGIASRSDSQCWVRAFIYPVKDKQGRPREVVLMHEDITEQKQIETALRNSEGRFRRLFEADIIGLFFAGRTGNILEANHAFLQMVGYTPEDLSAGRLRWDALTPAEYRYLDEQAILEDQRGGVCSAYEKEFIRKDGSRIPVLVGGARLEEDPNVGITFALDLTERKRAEEALRFLAQASTVLASSLEYETTLTSVAQLVVPTLADWCGVDIIQPDGAVQQLVVAHVDPAKVELGHKLRQQYPLDPNASTGLAQVLRTGHAELYPEVTDAMLVQGARDPQHLKLMREIGFKSLMIVPLVAREQILGAIIFVAAESGRRYGKADLALAEDLARRVAIAVDNARLYAIAQQERTQAENANRTKDEFLATLSHELRTPLNAMLGWTQLLRSRQFDEAMVARALETVERNTRSLATLIEDILDVSRIITGKLRLKVRPVDLVAVIEAAIETVRPAADAKQILLQSVLDSSASPISGDSDRLQQIVWNLLSNAIKFTPSGGRVQIQLGRNQAQAEIIISDTGRGINPEFLPYIWERFRQADSSTTRSYGGLGLGLAIVRHLVELHGGVVQAESLGEGQGATFRVKLPLIMARLESTSPEPASTTSSNLGVSEPSIDLQGLRVLVVDDEPDAREFVATALEQCGASVIAAASATEALAAIQQQRPDVLVSDIGMPEIDGYTLIHQVRSLPAEQGGHIPAAALTAYAREDDRNRALLAGFQLHVSKPVSPSDLIATVAHLAGRTTPHST</sequence>
<dbReference type="Proteomes" id="UP001464891">
    <property type="component" value="Unassembled WGS sequence"/>
</dbReference>
<dbReference type="SUPFAM" id="SSF55874">
    <property type="entry name" value="ATPase domain of HSP90 chaperone/DNA topoisomerase II/histidine kinase"/>
    <property type="match status" value="1"/>
</dbReference>
<organism evidence="17 18">
    <name type="scientific">Trichocoleus desertorum GB2-A4</name>
    <dbReference type="NCBI Taxonomy" id="2933944"/>
    <lineage>
        <taxon>Bacteria</taxon>
        <taxon>Bacillati</taxon>
        <taxon>Cyanobacteriota</taxon>
        <taxon>Cyanophyceae</taxon>
        <taxon>Leptolyngbyales</taxon>
        <taxon>Trichocoleusaceae</taxon>
        <taxon>Trichocoleus</taxon>
    </lineage>
</organism>
<dbReference type="PROSITE" id="PS50112">
    <property type="entry name" value="PAS"/>
    <property type="match status" value="1"/>
</dbReference>
<evidence type="ECO:0000256" key="1">
    <source>
        <dbReference type="ARBA" id="ARBA00000085"/>
    </source>
</evidence>
<keyword evidence="7" id="KW-0418">Kinase</keyword>
<dbReference type="PRINTS" id="PR00344">
    <property type="entry name" value="BCTRLSENSOR"/>
</dbReference>
<dbReference type="InterPro" id="IPR003018">
    <property type="entry name" value="GAF"/>
</dbReference>
<dbReference type="InterPro" id="IPR004358">
    <property type="entry name" value="Sig_transdc_His_kin-like_C"/>
</dbReference>
<feature type="domain" description="PAS" evidence="14">
    <location>
        <begin position="498"/>
        <end position="540"/>
    </location>
</feature>
<name>A0ABV0J1D3_9CYAN</name>
<dbReference type="InterPro" id="IPR001610">
    <property type="entry name" value="PAC"/>
</dbReference>
<feature type="modified residue" description="4-aspartylphosphate" evidence="11">
    <location>
        <position position="1112"/>
    </location>
</feature>
<dbReference type="CDD" id="cd00130">
    <property type="entry name" value="PAS"/>
    <property type="match status" value="2"/>
</dbReference>
<dbReference type="NCBIfam" id="TIGR00229">
    <property type="entry name" value="sensory_box"/>
    <property type="match status" value="2"/>
</dbReference>
<gene>
    <name evidence="17" type="ORF">NC998_00565</name>
</gene>
<dbReference type="InterPro" id="IPR036097">
    <property type="entry name" value="HisK_dim/P_sf"/>
</dbReference>
<dbReference type="Gene3D" id="3.30.450.40">
    <property type="match status" value="1"/>
</dbReference>
<evidence type="ECO:0000313" key="18">
    <source>
        <dbReference type="Proteomes" id="UP001464891"/>
    </source>
</evidence>
<dbReference type="Gene3D" id="1.10.287.130">
    <property type="match status" value="1"/>
</dbReference>
<dbReference type="CDD" id="cd16922">
    <property type="entry name" value="HATPase_EvgS-ArcB-TorS-like"/>
    <property type="match status" value="1"/>
</dbReference>
<dbReference type="InterPro" id="IPR042240">
    <property type="entry name" value="CHASE_sf"/>
</dbReference>
<dbReference type="RefSeq" id="WP_190431133.1">
    <property type="nucleotide sequence ID" value="NZ_JAMPKM010000001.1"/>
</dbReference>
<dbReference type="InterPro" id="IPR000700">
    <property type="entry name" value="PAS-assoc_C"/>
</dbReference>
<keyword evidence="18" id="KW-1185">Reference proteome</keyword>
<dbReference type="PROSITE" id="PS50839">
    <property type="entry name" value="CHASE"/>
    <property type="match status" value="1"/>
</dbReference>
<dbReference type="Gene3D" id="3.30.450.350">
    <property type="entry name" value="CHASE domain"/>
    <property type="match status" value="1"/>
</dbReference>
<evidence type="ECO:0000256" key="9">
    <source>
        <dbReference type="ARBA" id="ARBA00023012"/>
    </source>
</evidence>
<dbReference type="PROSITE" id="PS50109">
    <property type="entry name" value="HIS_KIN"/>
    <property type="match status" value="1"/>
</dbReference>
<evidence type="ECO:0000259" key="15">
    <source>
        <dbReference type="PROSITE" id="PS50113"/>
    </source>
</evidence>
<dbReference type="SMART" id="SM00086">
    <property type="entry name" value="PAC"/>
    <property type="match status" value="2"/>
</dbReference>
<dbReference type="InterPro" id="IPR011006">
    <property type="entry name" value="CheY-like_superfamily"/>
</dbReference>
<dbReference type="Gene3D" id="3.30.565.10">
    <property type="entry name" value="Histidine kinase-like ATPase, C-terminal domain"/>
    <property type="match status" value="1"/>
</dbReference>
<dbReference type="InterPro" id="IPR036890">
    <property type="entry name" value="HATPase_C_sf"/>
</dbReference>
<feature type="domain" description="PAC" evidence="15">
    <location>
        <begin position="573"/>
        <end position="622"/>
    </location>
</feature>
<dbReference type="Gene3D" id="3.30.450.20">
    <property type="entry name" value="PAS domain"/>
    <property type="match status" value="2"/>
</dbReference>
<dbReference type="SUPFAM" id="SSF52172">
    <property type="entry name" value="CheY-like"/>
    <property type="match status" value="1"/>
</dbReference>
<evidence type="ECO:0000256" key="4">
    <source>
        <dbReference type="ARBA" id="ARBA00022553"/>
    </source>
</evidence>
<dbReference type="PROSITE" id="PS50113">
    <property type="entry name" value="PAC"/>
    <property type="match status" value="2"/>
</dbReference>
<keyword evidence="8" id="KW-1133">Transmembrane helix</keyword>
<dbReference type="InterPro" id="IPR029016">
    <property type="entry name" value="GAF-like_dom_sf"/>
</dbReference>
<dbReference type="Gene3D" id="3.40.50.2300">
    <property type="match status" value="1"/>
</dbReference>
<dbReference type="InterPro" id="IPR006189">
    <property type="entry name" value="CHASE_dom"/>
</dbReference>
<evidence type="ECO:0000256" key="11">
    <source>
        <dbReference type="PROSITE-ProRule" id="PRU00169"/>
    </source>
</evidence>
<comment type="catalytic activity">
    <reaction evidence="1">
        <text>ATP + protein L-histidine = ADP + protein N-phospho-L-histidine.</text>
        <dbReference type="EC" id="2.7.13.3"/>
    </reaction>
</comment>
<dbReference type="SMART" id="SM00387">
    <property type="entry name" value="HATPase_c"/>
    <property type="match status" value="1"/>
</dbReference>
<dbReference type="Pfam" id="PF13426">
    <property type="entry name" value="PAS_9"/>
    <property type="match status" value="1"/>
</dbReference>
<dbReference type="SMART" id="SM01079">
    <property type="entry name" value="CHASE"/>
    <property type="match status" value="1"/>
</dbReference>
<dbReference type="InterPro" id="IPR003594">
    <property type="entry name" value="HATPase_dom"/>
</dbReference>
<dbReference type="InterPro" id="IPR001789">
    <property type="entry name" value="Sig_transdc_resp-reg_receiver"/>
</dbReference>
<keyword evidence="4 11" id="KW-0597">Phosphoprotein</keyword>
<evidence type="ECO:0000256" key="7">
    <source>
        <dbReference type="ARBA" id="ARBA00022777"/>
    </source>
</evidence>
<dbReference type="EC" id="2.7.13.3" evidence="3"/>
<comment type="subcellular location">
    <subcellularLocation>
        <location evidence="2">Membrane</location>
    </subcellularLocation>
</comment>
<feature type="domain" description="Histidine kinase" evidence="12">
    <location>
        <begin position="814"/>
        <end position="1032"/>
    </location>
</feature>
<evidence type="ECO:0000313" key="17">
    <source>
        <dbReference type="EMBL" id="MEP0815583.1"/>
    </source>
</evidence>
<dbReference type="EMBL" id="JAMPKM010000001">
    <property type="protein sequence ID" value="MEP0815583.1"/>
    <property type="molecule type" value="Genomic_DNA"/>
</dbReference>
<evidence type="ECO:0000259" key="12">
    <source>
        <dbReference type="PROSITE" id="PS50109"/>
    </source>
</evidence>
<dbReference type="InterPro" id="IPR013656">
    <property type="entry name" value="PAS_4"/>
</dbReference>
<dbReference type="CDD" id="cd00082">
    <property type="entry name" value="HisKA"/>
    <property type="match status" value="1"/>
</dbReference>
<evidence type="ECO:0000259" key="16">
    <source>
        <dbReference type="PROSITE" id="PS50839"/>
    </source>
</evidence>
<dbReference type="InterPro" id="IPR000014">
    <property type="entry name" value="PAS"/>
</dbReference>
<dbReference type="Pfam" id="PF03924">
    <property type="entry name" value="CHASE"/>
    <property type="match status" value="1"/>
</dbReference>
<dbReference type="SMART" id="SM00388">
    <property type="entry name" value="HisKA"/>
    <property type="match status" value="1"/>
</dbReference>
<dbReference type="PANTHER" id="PTHR43547">
    <property type="entry name" value="TWO-COMPONENT HISTIDINE KINASE"/>
    <property type="match status" value="1"/>
</dbReference>
<dbReference type="Pfam" id="PF02518">
    <property type="entry name" value="HATPase_c"/>
    <property type="match status" value="1"/>
</dbReference>
<evidence type="ECO:0000256" key="8">
    <source>
        <dbReference type="ARBA" id="ARBA00022989"/>
    </source>
</evidence>
<dbReference type="PROSITE" id="PS50110">
    <property type="entry name" value="RESPONSE_REGULATORY"/>
    <property type="match status" value="1"/>
</dbReference>
<dbReference type="SUPFAM" id="SSF55785">
    <property type="entry name" value="PYP-like sensor domain (PAS domain)"/>
    <property type="match status" value="2"/>
</dbReference>
<dbReference type="InterPro" id="IPR035965">
    <property type="entry name" value="PAS-like_dom_sf"/>
</dbReference>
<dbReference type="CDD" id="cd17580">
    <property type="entry name" value="REC_2_DhkD-like"/>
    <property type="match status" value="1"/>
</dbReference>
<dbReference type="SMART" id="SM00065">
    <property type="entry name" value="GAF"/>
    <property type="match status" value="1"/>
</dbReference>
<keyword evidence="10" id="KW-0472">Membrane</keyword>
<dbReference type="InterPro" id="IPR005467">
    <property type="entry name" value="His_kinase_dom"/>
</dbReference>
<evidence type="ECO:0000256" key="10">
    <source>
        <dbReference type="ARBA" id="ARBA00023136"/>
    </source>
</evidence>
<evidence type="ECO:0000259" key="13">
    <source>
        <dbReference type="PROSITE" id="PS50110"/>
    </source>
</evidence>
<reference evidence="17 18" key="1">
    <citation type="submission" date="2022-04" db="EMBL/GenBank/DDBJ databases">
        <title>Positive selection, recombination, and allopatry shape intraspecific diversity of widespread and dominant cyanobacteria.</title>
        <authorList>
            <person name="Wei J."/>
            <person name="Shu W."/>
            <person name="Hu C."/>
        </authorList>
    </citation>
    <scope>NUCLEOTIDE SEQUENCE [LARGE SCALE GENOMIC DNA]</scope>
    <source>
        <strain evidence="17 18">GB2-A4</strain>
    </source>
</reference>
<dbReference type="Pfam" id="PF00512">
    <property type="entry name" value="HisKA"/>
    <property type="match status" value="1"/>
</dbReference>
<dbReference type="Pfam" id="PF00072">
    <property type="entry name" value="Response_reg"/>
    <property type="match status" value="1"/>
</dbReference>
<comment type="caution">
    <text evidence="17">The sequence shown here is derived from an EMBL/GenBank/DDBJ whole genome shotgun (WGS) entry which is preliminary data.</text>
</comment>
<keyword evidence="6" id="KW-0812">Transmembrane</keyword>
<feature type="domain" description="PAC" evidence="15">
    <location>
        <begin position="442"/>
        <end position="497"/>
    </location>
</feature>
<evidence type="ECO:0000256" key="2">
    <source>
        <dbReference type="ARBA" id="ARBA00004370"/>
    </source>
</evidence>
<evidence type="ECO:0000259" key="14">
    <source>
        <dbReference type="PROSITE" id="PS50112"/>
    </source>
</evidence>
<dbReference type="Pfam" id="PF08448">
    <property type="entry name" value="PAS_4"/>
    <property type="match status" value="1"/>
</dbReference>
<evidence type="ECO:0000256" key="6">
    <source>
        <dbReference type="ARBA" id="ARBA00022692"/>
    </source>
</evidence>
<evidence type="ECO:0000256" key="5">
    <source>
        <dbReference type="ARBA" id="ARBA00022679"/>
    </source>
</evidence>
<accession>A0ABV0J1D3</accession>
<proteinExistence type="predicted"/>
<protein>
    <recommendedName>
        <fullName evidence="3">histidine kinase</fullName>
        <ecNumber evidence="3">2.7.13.3</ecNumber>
    </recommendedName>
</protein>
<keyword evidence="5" id="KW-0808">Transferase</keyword>
<feature type="domain" description="Response regulatory" evidence="13">
    <location>
        <begin position="1063"/>
        <end position="1181"/>
    </location>
</feature>
<dbReference type="SUPFAM" id="SSF55781">
    <property type="entry name" value="GAF domain-like"/>
    <property type="match status" value="1"/>
</dbReference>
<dbReference type="Pfam" id="PF01590">
    <property type="entry name" value="GAF"/>
    <property type="match status" value="1"/>
</dbReference>